<accession>A0A916E2N7</accession>
<dbReference type="EMBL" id="CAGKOT010000009">
    <property type="protein sequence ID" value="CAB5354953.1"/>
    <property type="molecule type" value="Genomic_DNA"/>
</dbReference>
<evidence type="ECO:0000256" key="1">
    <source>
        <dbReference type="SAM" id="MobiDB-lite"/>
    </source>
</evidence>
<proteinExistence type="predicted"/>
<evidence type="ECO:0000313" key="3">
    <source>
        <dbReference type="Proteomes" id="UP000684084"/>
    </source>
</evidence>
<dbReference type="AlphaFoldDB" id="A0A916E2N7"/>
<dbReference type="Proteomes" id="UP000684084">
    <property type="component" value="Unassembled WGS sequence"/>
</dbReference>
<feature type="compositionally biased region" description="Polar residues" evidence="1">
    <location>
        <begin position="79"/>
        <end position="93"/>
    </location>
</feature>
<sequence length="93" mass="10613">MENTGRSTSCTNHNLRTFLKKHNIRHEKNLFDTIHDPLVVSDDTANFELRPNKRNINDSRNSSSFYTNVLIKRFHPAPNNDNNSSEAGPSNST</sequence>
<name>A0A916E2N7_9GLOM</name>
<evidence type="ECO:0000313" key="2">
    <source>
        <dbReference type="EMBL" id="CAB5354953.1"/>
    </source>
</evidence>
<gene>
    <name evidence="2" type="ORF">CHRIB12_LOCUS6039</name>
</gene>
<comment type="caution">
    <text evidence="2">The sequence shown here is derived from an EMBL/GenBank/DDBJ whole genome shotgun (WGS) entry which is preliminary data.</text>
</comment>
<dbReference type="OrthoDB" id="2463576at2759"/>
<feature type="region of interest" description="Disordered" evidence="1">
    <location>
        <begin position="73"/>
        <end position="93"/>
    </location>
</feature>
<protein>
    <submittedName>
        <fullName evidence="2">Uncharacterized protein</fullName>
    </submittedName>
</protein>
<organism evidence="2 3">
    <name type="scientific">Rhizophagus irregularis</name>
    <dbReference type="NCBI Taxonomy" id="588596"/>
    <lineage>
        <taxon>Eukaryota</taxon>
        <taxon>Fungi</taxon>
        <taxon>Fungi incertae sedis</taxon>
        <taxon>Mucoromycota</taxon>
        <taxon>Glomeromycotina</taxon>
        <taxon>Glomeromycetes</taxon>
        <taxon>Glomerales</taxon>
        <taxon>Glomeraceae</taxon>
        <taxon>Rhizophagus</taxon>
    </lineage>
</organism>
<reference evidence="2" key="1">
    <citation type="submission" date="2020-05" db="EMBL/GenBank/DDBJ databases">
        <authorList>
            <person name="Rincon C."/>
            <person name="Sanders R I."/>
            <person name="Robbins C."/>
            <person name="Chaturvedi A."/>
        </authorList>
    </citation>
    <scope>NUCLEOTIDE SEQUENCE</scope>
    <source>
        <strain evidence="2">CHB12</strain>
    </source>
</reference>